<comment type="caution">
    <text evidence="5">The sequence shown here is derived from an EMBL/GenBank/DDBJ whole genome shotgun (WGS) entry which is preliminary data.</text>
</comment>
<comment type="cofactor">
    <cofactor evidence="1">
        <name>FMN</name>
        <dbReference type="ChEBI" id="CHEBI:58210"/>
    </cofactor>
</comment>
<keyword evidence="2" id="KW-0285">Flavoprotein</keyword>
<evidence type="ECO:0000313" key="5">
    <source>
        <dbReference type="EMBL" id="MDR6215971.1"/>
    </source>
</evidence>
<dbReference type="Gene3D" id="2.30.110.10">
    <property type="entry name" value="Electron Transport, Fmn-binding Protein, Chain A"/>
    <property type="match status" value="1"/>
</dbReference>
<accession>A0ABU1IFG8</accession>
<evidence type="ECO:0000256" key="3">
    <source>
        <dbReference type="ARBA" id="ARBA00038054"/>
    </source>
</evidence>
<dbReference type="InterPro" id="IPR012349">
    <property type="entry name" value="Split_barrel_FMN-bd"/>
</dbReference>
<evidence type="ECO:0000259" key="4">
    <source>
        <dbReference type="SMART" id="SM00903"/>
    </source>
</evidence>
<reference evidence="5 6" key="1">
    <citation type="submission" date="2023-08" db="EMBL/GenBank/DDBJ databases">
        <title>Functional and genomic diversity of the sorghum phyllosphere microbiome.</title>
        <authorList>
            <person name="Shade A."/>
        </authorList>
    </citation>
    <scope>NUCLEOTIDE SEQUENCE [LARGE SCALE GENOMIC DNA]</scope>
    <source>
        <strain evidence="5 6">SORGH_AS_0335</strain>
    </source>
</reference>
<dbReference type="Proteomes" id="UP001267710">
    <property type="component" value="Unassembled WGS sequence"/>
</dbReference>
<dbReference type="InterPro" id="IPR052174">
    <property type="entry name" value="Flavoredoxin"/>
</dbReference>
<name>A0ABU1IFG8_9BURK</name>
<dbReference type="Pfam" id="PF01613">
    <property type="entry name" value="Flavin_Reduct"/>
    <property type="match status" value="1"/>
</dbReference>
<organism evidence="5 6">
    <name type="scientific">Paracidovorax wautersii</name>
    <dbReference type="NCBI Taxonomy" id="1177982"/>
    <lineage>
        <taxon>Bacteria</taxon>
        <taxon>Pseudomonadati</taxon>
        <taxon>Pseudomonadota</taxon>
        <taxon>Betaproteobacteria</taxon>
        <taxon>Burkholderiales</taxon>
        <taxon>Comamonadaceae</taxon>
        <taxon>Paracidovorax</taxon>
    </lineage>
</organism>
<dbReference type="PANTHER" id="PTHR43567">
    <property type="entry name" value="FLAVOREDOXIN-RELATED-RELATED"/>
    <property type="match status" value="1"/>
</dbReference>
<comment type="similarity">
    <text evidence="3">Belongs to the flavoredoxin family.</text>
</comment>
<keyword evidence="6" id="KW-1185">Reference proteome</keyword>
<dbReference type="EMBL" id="JAVIZX010000001">
    <property type="protein sequence ID" value="MDR6215971.1"/>
    <property type="molecule type" value="Genomic_DNA"/>
</dbReference>
<dbReference type="SMART" id="SM00903">
    <property type="entry name" value="Flavin_Reduct"/>
    <property type="match status" value="1"/>
</dbReference>
<feature type="domain" description="Flavin reductase like" evidence="4">
    <location>
        <begin position="18"/>
        <end position="165"/>
    </location>
</feature>
<dbReference type="SUPFAM" id="SSF50475">
    <property type="entry name" value="FMN-binding split barrel"/>
    <property type="match status" value="1"/>
</dbReference>
<evidence type="ECO:0000256" key="1">
    <source>
        <dbReference type="ARBA" id="ARBA00001917"/>
    </source>
</evidence>
<dbReference type="PANTHER" id="PTHR43567:SF1">
    <property type="entry name" value="FLAVOREDOXIN"/>
    <property type="match status" value="1"/>
</dbReference>
<sequence length="193" mass="20657">MQRMSSHRLPVPLDRATRLVNHGPTVLVSATHGGRSNVMAAAWNMALDFAPPKVAVVIDKITFTRGLIESSGHFTLSVPCHAQAALTSAIGGSTGQEIDKAATLPGLAWIDEPASPAPLVDGCVAWLACRLLPEPHIQQTYDLFLGEVIGAWADERVFSHGRWHFEGHEGLRTLHHVAGGHYLLPGGFVGTPP</sequence>
<proteinExistence type="inferred from homology"/>
<evidence type="ECO:0000313" key="6">
    <source>
        <dbReference type="Proteomes" id="UP001267710"/>
    </source>
</evidence>
<dbReference type="InterPro" id="IPR002563">
    <property type="entry name" value="Flavin_Rdtase-like_dom"/>
</dbReference>
<gene>
    <name evidence="5" type="ORF">QE399_003660</name>
</gene>
<evidence type="ECO:0000256" key="2">
    <source>
        <dbReference type="ARBA" id="ARBA00022630"/>
    </source>
</evidence>
<protein>
    <submittedName>
        <fullName evidence="5">Flavin reductase (DIM6/NTAB) family NADH-FMN oxidoreductase RutF</fullName>
    </submittedName>
</protein>